<dbReference type="AlphaFoldDB" id="A0A8J7AJY3"/>
<proteinExistence type="predicted"/>
<keyword evidence="2" id="KW-0436">Ligase</keyword>
<dbReference type="Proteomes" id="UP000636505">
    <property type="component" value="Unassembled WGS sequence"/>
</dbReference>
<dbReference type="PANTHER" id="PTHR44119:SF4">
    <property type="entry name" value="AEROBIC COBALTOCHELATASE SUBUNIT COBN"/>
    <property type="match status" value="1"/>
</dbReference>
<dbReference type="GO" id="GO:0051116">
    <property type="term" value="F:cobaltochelatase activity"/>
    <property type="evidence" value="ECO:0007669"/>
    <property type="project" value="UniProtKB-EC"/>
</dbReference>
<dbReference type="InterPro" id="IPR003672">
    <property type="entry name" value="CobN/Mg_chltase"/>
</dbReference>
<feature type="domain" description="CobN/magnesium chelatase" evidence="1">
    <location>
        <begin position="140"/>
        <end position="1223"/>
    </location>
</feature>
<accession>A0A8J7AJY3</accession>
<sequence>MHRIAATPGGWNSATEGVIVIQQSPAPIVLLTAADTEIQALSRGLPDLPPDFSPVRVVNLLQLQQQLTIDAYAETVLSQARLIILRILGGRAYWPYGLEVARATVAETGAALVVLPGDERPDLDLISHSTLPLTAVNQLWCYFNEGGPDNLRHGLMFISDRALHSHYDPPSPQPVPRLGPYRSAAQPPATAKAAILFYRAHYLAGNTAAIDALCDALAERGITPVPLFVSSLKDPDIQAELIDLLKSEAVECLLNTTSFAIAQLDSDAPGLWQTLDLPVLQVILSGGPLDQWQRQPQGLSPRDIAMNVALPEIDGRIITRAVSFKALAQQHPQLQTDVVTYQPQPDRVAFVAELAARWIRLKQTPPRDRKIALILANYPNRDGRLANGVGLDTPESCVQILAALRQAGYRLDPLPTSGDWLIRWLTQGQTNDPEGFGLRPTRQQLAIADYQTYFDTLPAAVQQGISQRWGAPTDWQGLDPRQLESADLPIPGIQLGHIFVGIQPSRGYDADPSLSYHAPDLEPTPAYLGFYHWIRTVFQADAIVHVGKHGNLEWLPGKGIALSESCYPEVALGPMPHFYPFIVNDPGEGAQAKRRAQAVILDHLTPPLTRAELYGPLQQLENLVDEYYEAQSLDPTRLPLIGDRICQLLQATQLQRDLNLEPPSREQLTDWLPQIDGYLCQLKEAQIRDGLHIFGQCPSGRQLRDLAVAIARAPSRTHGGLTRAVAAAWQLDLDPLNAELGQSWPDKWTDKISPKLQSCRTVGDVVEQLEAEAARWVEALLQNQTEALPDPQPPVLDWIAACLLPALKQTTDEIAHLLRGLNGQYVPSGPAGAPTRNRPEVLPTGRNFYSVDIRAIPTESAWDVGRRAAELLVEDYVQTQGDYPRTLGLSMWGTAAMRTGGDDLAEALALIGVRPVWDGPSRRVVDFEILPLAVLGRPRVDVTLRISGFFRDAFPNLIDLFDQAVAAVAALDEPPAQNPLAAQVRQETADWQAQGLSLAQAETRSRYRIFGSKPGAYGAGLQGLIDAQNWTDQADLARAYLNWSGYAYSRQGNGRSAPEAFQQRLEKMQVVLHNQDNREHDLLDSDDYYQFQGGLTAAVRTASGQSPQVYFGDHSRPENPQVRSLAAEIARVYRSRVINPKWIAGVMRHGYKGAFEMAATVDYLFAYDATTGCVADHMYEGVAQAYLLDPQVQQFVEQANPWALRDMAERLLEAHQRGLWKTGPAALLDQLRSLAHQAEGTIESQSAL</sequence>
<comment type="caution">
    <text evidence="2">The sequence shown here is derived from an EMBL/GenBank/DDBJ whole genome shotgun (WGS) entry which is preliminary data.</text>
</comment>
<dbReference type="NCBIfam" id="TIGR02257">
    <property type="entry name" value="cobalto_cobN"/>
    <property type="match status" value="1"/>
</dbReference>
<gene>
    <name evidence="2" type="primary">cobN</name>
    <name evidence="2" type="ORF">IQ241_17005</name>
</gene>
<dbReference type="Pfam" id="PF02514">
    <property type="entry name" value="CobN-Mg_chel"/>
    <property type="match status" value="1"/>
</dbReference>
<evidence type="ECO:0000313" key="2">
    <source>
        <dbReference type="EMBL" id="MBE9078973.1"/>
    </source>
</evidence>
<evidence type="ECO:0000259" key="1">
    <source>
        <dbReference type="Pfam" id="PF02514"/>
    </source>
</evidence>
<dbReference type="EC" id="6.6.1.2" evidence="2"/>
<dbReference type="RefSeq" id="WP_193909401.1">
    <property type="nucleotide sequence ID" value="NZ_JADEXG010000044.1"/>
</dbReference>
<dbReference type="PANTHER" id="PTHR44119">
    <property type="entry name" value="MAGNESIUM-CHELATASE SUBUNIT CHLH, CHLOROPLASTIC"/>
    <property type="match status" value="1"/>
</dbReference>
<protein>
    <submittedName>
        <fullName evidence="2">Cobaltochelatase subunit CobN</fullName>
        <ecNumber evidence="2">6.6.1.2</ecNumber>
    </submittedName>
</protein>
<evidence type="ECO:0000313" key="3">
    <source>
        <dbReference type="Proteomes" id="UP000636505"/>
    </source>
</evidence>
<keyword evidence="3" id="KW-1185">Reference proteome</keyword>
<reference evidence="2" key="1">
    <citation type="submission" date="2020-10" db="EMBL/GenBank/DDBJ databases">
        <authorList>
            <person name="Castelo-Branco R."/>
            <person name="Eusebio N."/>
            <person name="Adriana R."/>
            <person name="Vieira A."/>
            <person name="Brugerolle De Fraissinette N."/>
            <person name="Rezende De Castro R."/>
            <person name="Schneider M.P."/>
            <person name="Vasconcelos V."/>
            <person name="Leao P.N."/>
        </authorList>
    </citation>
    <scope>NUCLEOTIDE SEQUENCE</scope>
    <source>
        <strain evidence="2">LEGE 07310</strain>
    </source>
</reference>
<organism evidence="2 3">
    <name type="scientific">Vasconcelosia minhoensis LEGE 07310</name>
    <dbReference type="NCBI Taxonomy" id="915328"/>
    <lineage>
        <taxon>Bacteria</taxon>
        <taxon>Bacillati</taxon>
        <taxon>Cyanobacteriota</taxon>
        <taxon>Cyanophyceae</taxon>
        <taxon>Nodosilineales</taxon>
        <taxon>Cymatolegaceae</taxon>
        <taxon>Vasconcelosia</taxon>
        <taxon>Vasconcelosia minhoensis</taxon>
    </lineage>
</organism>
<dbReference type="EMBL" id="JADEXG010000044">
    <property type="protein sequence ID" value="MBE9078973.1"/>
    <property type="molecule type" value="Genomic_DNA"/>
</dbReference>
<dbReference type="InterPro" id="IPR011953">
    <property type="entry name" value="Cobalto_CobN"/>
</dbReference>
<dbReference type="CDD" id="cd10150">
    <property type="entry name" value="CobN_like"/>
    <property type="match status" value="1"/>
</dbReference>
<name>A0A8J7AJY3_9CYAN</name>
<dbReference type="GO" id="GO:0009236">
    <property type="term" value="P:cobalamin biosynthetic process"/>
    <property type="evidence" value="ECO:0007669"/>
    <property type="project" value="InterPro"/>
</dbReference>